<feature type="domain" description="3-hydroxyacyl-CoA dehydrogenase C-terminal" evidence="13">
    <location>
        <begin position="611"/>
        <end position="695"/>
    </location>
</feature>
<comment type="catalytic activity">
    <reaction evidence="12">
        <text>a (3S)-3-hydroxyacyl-CoA + NAD(+) = a 3-oxoacyl-CoA + NADH + H(+)</text>
        <dbReference type="Rhea" id="RHEA:22432"/>
        <dbReference type="ChEBI" id="CHEBI:15378"/>
        <dbReference type="ChEBI" id="CHEBI:57318"/>
        <dbReference type="ChEBI" id="CHEBI:57540"/>
        <dbReference type="ChEBI" id="CHEBI:57945"/>
        <dbReference type="ChEBI" id="CHEBI:90726"/>
        <dbReference type="EC" id="1.1.1.35"/>
    </reaction>
</comment>
<feature type="domain" description="3-hydroxyacyl-CoA dehydrogenase NAD binding" evidence="14">
    <location>
        <begin position="300"/>
        <end position="478"/>
    </location>
</feature>
<evidence type="ECO:0000256" key="2">
    <source>
        <dbReference type="ARBA" id="ARBA00005005"/>
    </source>
</evidence>
<dbReference type="Gene3D" id="3.90.226.10">
    <property type="entry name" value="2-enoyl-CoA Hydratase, Chain A, domain 1"/>
    <property type="match status" value="1"/>
</dbReference>
<dbReference type="InterPro" id="IPR036291">
    <property type="entry name" value="NAD(P)-bd_dom_sf"/>
</dbReference>
<evidence type="ECO:0000256" key="3">
    <source>
        <dbReference type="ARBA" id="ARBA00022832"/>
    </source>
</evidence>
<sequence length="707" mass="75477">MSQDPDTAVRYDVHGDVAVLTIDFPPVNALGAAMKEGMVRRMRQAAEDDAVHAIVVIGDNDRFVAGADIREFGKPPRGPTLLEVQDLLEFSEKPVVCAIDGHALGGGLELALAAPFRVAASRAKLGLPEVNLGLLPGGGGTQRLTRIAGPEVALDLILSGKHIGAAKAKELGLVDEVTDADLLTAAIDFARRKADAGGPWPRAIERTDKVATADSALFEKTRSANAKKWAGTIAPFRIVDCVEAACTRSPQDGLEFEKAAFKECLEAPSRAAQVHLFFAERQAAKVEGLDPAAKPRDIAKVGVIGAGTMGGGIAMSVVNAGIACVLLEVTQDALDAGLEKVRGNYDISIKRGSRSQAQVDAALGLLTSTLDYDDLADCDLVIEAVFENMGVKKEIFGTLDRVTKPDAILASNTSALDIDEIAAATGRPENVIGMHFFSPANVMKLCENVRGTKSSDTTIATVMAFAKRIGKVPVLAGNCEGFIGNRILKIYGQEADLILEQGAAPWDVDRALKGFGFPMGLYLMRDMSGLDVGYRMRQGRIEAGTLDTSSPEYSPLADRIVEAGRHGQKTGAGYYKYEGRDASPDPAVLDMLRDVAAAKQVPQRRFTDEEIVEQILAAMANEGAKILEEGIAQRASDIDVTYVYGYGFPKHEGGPMFWAQRKGLDKLLEIVRANHAKFGDRWKPAALLEARVADGKDWDGKPIAGAG</sequence>
<evidence type="ECO:0000256" key="4">
    <source>
        <dbReference type="ARBA" id="ARBA00022963"/>
    </source>
</evidence>
<dbReference type="AlphaFoldDB" id="A0A7W9AQJ1"/>
<dbReference type="InterPro" id="IPR006108">
    <property type="entry name" value="3HC_DH_C"/>
</dbReference>
<dbReference type="RefSeq" id="WP_184027460.1">
    <property type="nucleotide sequence ID" value="NZ_JACIJJ010000002.1"/>
</dbReference>
<evidence type="ECO:0000256" key="6">
    <source>
        <dbReference type="ARBA" id="ARBA00023027"/>
    </source>
</evidence>
<dbReference type="GO" id="GO:0006635">
    <property type="term" value="P:fatty acid beta-oxidation"/>
    <property type="evidence" value="ECO:0007669"/>
    <property type="project" value="UniProtKB-UniPathway"/>
</dbReference>
<evidence type="ECO:0000313" key="15">
    <source>
        <dbReference type="EMBL" id="MBB5698601.1"/>
    </source>
</evidence>
<gene>
    <name evidence="15" type="ORF">FHR19_001946</name>
</gene>
<feature type="domain" description="3-hydroxyacyl-CoA dehydrogenase C-terminal" evidence="13">
    <location>
        <begin position="481"/>
        <end position="577"/>
    </location>
</feature>
<comment type="caution">
    <text evidence="15">The sequence shown here is derived from an EMBL/GenBank/DDBJ whole genome shotgun (WGS) entry which is preliminary data.</text>
</comment>
<proteinExistence type="predicted"/>
<organism evidence="15 16">
    <name type="scientific">Sphingomonas yantingensis</name>
    <dbReference type="NCBI Taxonomy" id="1241761"/>
    <lineage>
        <taxon>Bacteria</taxon>
        <taxon>Pseudomonadati</taxon>
        <taxon>Pseudomonadota</taxon>
        <taxon>Alphaproteobacteria</taxon>
        <taxon>Sphingomonadales</taxon>
        <taxon>Sphingomonadaceae</taxon>
        <taxon>Sphingomonas</taxon>
    </lineage>
</organism>
<dbReference type="InterPro" id="IPR008927">
    <property type="entry name" value="6-PGluconate_DH-like_C_sf"/>
</dbReference>
<dbReference type="SUPFAM" id="SSF52096">
    <property type="entry name" value="ClpP/crotonase"/>
    <property type="match status" value="1"/>
</dbReference>
<keyword evidence="6" id="KW-0520">NAD</keyword>
<dbReference type="Gene3D" id="3.40.50.720">
    <property type="entry name" value="NAD(P)-binding Rossmann-like Domain"/>
    <property type="match status" value="1"/>
</dbReference>
<evidence type="ECO:0000256" key="5">
    <source>
        <dbReference type="ARBA" id="ARBA00023002"/>
    </source>
</evidence>
<evidence type="ECO:0000256" key="8">
    <source>
        <dbReference type="ARBA" id="ARBA00023140"/>
    </source>
</evidence>
<keyword evidence="16" id="KW-1185">Reference proteome</keyword>
<dbReference type="FunFam" id="1.10.1040.50:FF:000006">
    <property type="entry name" value="Peroxisomal bifunctional enzyme"/>
    <property type="match status" value="1"/>
</dbReference>
<dbReference type="UniPathway" id="UPA00659"/>
<dbReference type="InterPro" id="IPR029045">
    <property type="entry name" value="ClpP/crotonase-like_dom_sf"/>
</dbReference>
<dbReference type="CDD" id="cd06558">
    <property type="entry name" value="crotonase-like"/>
    <property type="match status" value="1"/>
</dbReference>
<comment type="subcellular location">
    <subcellularLocation>
        <location evidence="1">Peroxisome</location>
    </subcellularLocation>
</comment>
<dbReference type="SUPFAM" id="SSF48179">
    <property type="entry name" value="6-phosphogluconate dehydrogenase C-terminal domain-like"/>
    <property type="match status" value="2"/>
</dbReference>
<comment type="pathway">
    <text evidence="2">Lipid metabolism; fatty acid beta-oxidation.</text>
</comment>
<evidence type="ECO:0000256" key="11">
    <source>
        <dbReference type="ARBA" id="ARBA00023268"/>
    </source>
</evidence>
<dbReference type="GO" id="GO:0003857">
    <property type="term" value="F:(3S)-3-hydroxyacyl-CoA dehydrogenase (NAD+) activity"/>
    <property type="evidence" value="ECO:0007669"/>
    <property type="project" value="UniProtKB-EC"/>
</dbReference>
<reference evidence="15 16" key="1">
    <citation type="submission" date="2020-08" db="EMBL/GenBank/DDBJ databases">
        <title>Genomic Encyclopedia of Type Strains, Phase IV (KMG-IV): sequencing the most valuable type-strain genomes for metagenomic binning, comparative biology and taxonomic classification.</title>
        <authorList>
            <person name="Goeker M."/>
        </authorList>
    </citation>
    <scope>NUCLEOTIDE SEQUENCE [LARGE SCALE GENOMIC DNA]</scope>
    <source>
        <strain evidence="15 16">DSM 27244</strain>
    </source>
</reference>
<protein>
    <submittedName>
        <fullName evidence="15">3-hydroxyacyl-CoA dehydrogenase</fullName>
        <ecNumber evidence="15">1.1.1.35</ecNumber>
    </submittedName>
</protein>
<keyword evidence="7" id="KW-0443">Lipid metabolism</keyword>
<evidence type="ECO:0000256" key="12">
    <source>
        <dbReference type="ARBA" id="ARBA00049556"/>
    </source>
</evidence>
<dbReference type="EC" id="1.1.1.35" evidence="15"/>
<dbReference type="FunFam" id="3.40.50.720:FF:000009">
    <property type="entry name" value="Fatty oxidation complex, alpha subunit"/>
    <property type="match status" value="1"/>
</dbReference>
<keyword evidence="3" id="KW-0276">Fatty acid metabolism</keyword>
<dbReference type="GO" id="GO:0004300">
    <property type="term" value="F:enoyl-CoA hydratase activity"/>
    <property type="evidence" value="ECO:0007669"/>
    <property type="project" value="UniProtKB-ARBA"/>
</dbReference>
<dbReference type="Gene3D" id="1.10.1040.50">
    <property type="match status" value="1"/>
</dbReference>
<keyword evidence="8" id="KW-0576">Peroxisome</keyword>
<evidence type="ECO:0000259" key="14">
    <source>
        <dbReference type="Pfam" id="PF02737"/>
    </source>
</evidence>
<dbReference type="EMBL" id="JACIJJ010000002">
    <property type="protein sequence ID" value="MBB5698601.1"/>
    <property type="molecule type" value="Genomic_DNA"/>
</dbReference>
<dbReference type="SUPFAM" id="SSF51735">
    <property type="entry name" value="NAD(P)-binding Rossmann-fold domains"/>
    <property type="match status" value="1"/>
</dbReference>
<dbReference type="GO" id="GO:0016853">
    <property type="term" value="F:isomerase activity"/>
    <property type="evidence" value="ECO:0007669"/>
    <property type="project" value="UniProtKB-KW"/>
</dbReference>
<dbReference type="Pfam" id="PF02737">
    <property type="entry name" value="3HCDH_N"/>
    <property type="match status" value="1"/>
</dbReference>
<dbReference type="InterPro" id="IPR006176">
    <property type="entry name" value="3-OHacyl-CoA_DH_NAD-bd"/>
</dbReference>
<keyword evidence="4" id="KW-0442">Lipid degradation</keyword>
<accession>A0A7W9AQJ1</accession>
<dbReference type="PANTHER" id="PTHR23309">
    <property type="entry name" value="3-HYDROXYACYL-COA DEHYROGENASE"/>
    <property type="match status" value="1"/>
</dbReference>
<evidence type="ECO:0000313" key="16">
    <source>
        <dbReference type="Proteomes" id="UP000557739"/>
    </source>
</evidence>
<dbReference type="Pfam" id="PF00378">
    <property type="entry name" value="ECH_1"/>
    <property type="match status" value="1"/>
</dbReference>
<dbReference type="Pfam" id="PF00725">
    <property type="entry name" value="3HCDH"/>
    <property type="match status" value="2"/>
</dbReference>
<keyword evidence="11" id="KW-0511">Multifunctional enzyme</keyword>
<evidence type="ECO:0000259" key="13">
    <source>
        <dbReference type="Pfam" id="PF00725"/>
    </source>
</evidence>
<name>A0A7W9AQJ1_9SPHN</name>
<dbReference type="InterPro" id="IPR001753">
    <property type="entry name" value="Enoyl-CoA_hydra/iso"/>
</dbReference>
<dbReference type="Proteomes" id="UP000557739">
    <property type="component" value="Unassembled WGS sequence"/>
</dbReference>
<keyword evidence="5 15" id="KW-0560">Oxidoreductase</keyword>
<keyword evidence="9" id="KW-0413">Isomerase</keyword>
<dbReference type="GO" id="GO:0070403">
    <property type="term" value="F:NAD+ binding"/>
    <property type="evidence" value="ECO:0007669"/>
    <property type="project" value="InterPro"/>
</dbReference>
<evidence type="ECO:0000256" key="10">
    <source>
        <dbReference type="ARBA" id="ARBA00023239"/>
    </source>
</evidence>
<evidence type="ECO:0000256" key="9">
    <source>
        <dbReference type="ARBA" id="ARBA00023235"/>
    </source>
</evidence>
<evidence type="ECO:0000256" key="7">
    <source>
        <dbReference type="ARBA" id="ARBA00023098"/>
    </source>
</evidence>
<keyword evidence="10" id="KW-0456">Lyase</keyword>
<evidence type="ECO:0000256" key="1">
    <source>
        <dbReference type="ARBA" id="ARBA00004275"/>
    </source>
</evidence>